<dbReference type="AlphaFoldDB" id="A0A7N0UL45"/>
<dbReference type="Gramene" id="Kaladp0072s0083.1.v1.1">
    <property type="protein sequence ID" value="Kaladp0072s0083.1.v1.1.CDS.1"/>
    <property type="gene ID" value="Kaladp0072s0083.v1.1"/>
</dbReference>
<name>A0A7N0UL45_KALFE</name>
<dbReference type="Proteomes" id="UP000594263">
    <property type="component" value="Unplaced"/>
</dbReference>
<dbReference type="EnsemblPlants" id="Kaladp0072s0083.1.v1.1">
    <property type="protein sequence ID" value="Kaladp0072s0083.1.v1.1.CDS.1"/>
    <property type="gene ID" value="Kaladp0072s0083.v1.1"/>
</dbReference>
<feature type="signal peptide" evidence="1">
    <location>
        <begin position="1"/>
        <end position="22"/>
    </location>
</feature>
<feature type="chain" id="PRO_5029477609" description="Secreted protein" evidence="1">
    <location>
        <begin position="23"/>
        <end position="95"/>
    </location>
</feature>
<proteinExistence type="predicted"/>
<sequence length="95" mass="11468">MCFARHWRFALLLFFIGWFGWTSPFFPNKNRKGCLTSRCLFFPPPMRWGIYNPYFEFLALHLSESRPRPGSRRSNNRRGASQYTIARSNWESYYT</sequence>
<evidence type="ECO:0000313" key="3">
    <source>
        <dbReference type="Proteomes" id="UP000594263"/>
    </source>
</evidence>
<keyword evidence="3" id="KW-1185">Reference proteome</keyword>
<organism evidence="2 3">
    <name type="scientific">Kalanchoe fedtschenkoi</name>
    <name type="common">Lavender scallops</name>
    <name type="synonym">South American air plant</name>
    <dbReference type="NCBI Taxonomy" id="63787"/>
    <lineage>
        <taxon>Eukaryota</taxon>
        <taxon>Viridiplantae</taxon>
        <taxon>Streptophyta</taxon>
        <taxon>Embryophyta</taxon>
        <taxon>Tracheophyta</taxon>
        <taxon>Spermatophyta</taxon>
        <taxon>Magnoliopsida</taxon>
        <taxon>eudicotyledons</taxon>
        <taxon>Gunneridae</taxon>
        <taxon>Pentapetalae</taxon>
        <taxon>Saxifragales</taxon>
        <taxon>Crassulaceae</taxon>
        <taxon>Kalanchoe</taxon>
    </lineage>
</organism>
<protein>
    <recommendedName>
        <fullName evidence="4">Secreted protein</fullName>
    </recommendedName>
</protein>
<evidence type="ECO:0008006" key="4">
    <source>
        <dbReference type="Google" id="ProtNLM"/>
    </source>
</evidence>
<evidence type="ECO:0000256" key="1">
    <source>
        <dbReference type="SAM" id="SignalP"/>
    </source>
</evidence>
<reference evidence="2" key="1">
    <citation type="submission" date="2021-01" db="UniProtKB">
        <authorList>
            <consortium name="EnsemblPlants"/>
        </authorList>
    </citation>
    <scope>IDENTIFICATION</scope>
</reference>
<accession>A0A7N0UL45</accession>
<keyword evidence="1" id="KW-0732">Signal</keyword>
<evidence type="ECO:0000313" key="2">
    <source>
        <dbReference type="EnsemblPlants" id="Kaladp0072s0083.1.v1.1.CDS.1"/>
    </source>
</evidence>